<dbReference type="InterPro" id="IPR025428">
    <property type="entry name" value="Spore_YhaL"/>
</dbReference>
<keyword evidence="1" id="KW-1133">Transmembrane helix</keyword>
<protein>
    <recommendedName>
        <fullName evidence="4">SigE-dependent sporulation protein</fullName>
    </recommendedName>
</protein>
<dbReference type="Proteomes" id="UP000823486">
    <property type="component" value="Unassembled WGS sequence"/>
</dbReference>
<reference evidence="2 3" key="1">
    <citation type="submission" date="2021-01" db="EMBL/GenBank/DDBJ databases">
        <title>Genomic Encyclopedia of Type Strains, Phase IV (KMG-IV): sequencing the most valuable type-strain genomes for metagenomic binning, comparative biology and taxonomic classification.</title>
        <authorList>
            <person name="Goeker M."/>
        </authorList>
    </citation>
    <scope>NUCLEOTIDE SEQUENCE [LARGE SCALE GENOMIC DNA]</scope>
    <source>
        <strain evidence="2 3">DSM 105482</strain>
    </source>
</reference>
<proteinExistence type="predicted"/>
<dbReference type="RefSeq" id="WP_204545582.1">
    <property type="nucleotide sequence ID" value="NZ_JAFBFI010000017.1"/>
</dbReference>
<organism evidence="2 3">
    <name type="scientific">Peribacillus deserti</name>
    <dbReference type="NCBI Taxonomy" id="673318"/>
    <lineage>
        <taxon>Bacteria</taxon>
        <taxon>Bacillati</taxon>
        <taxon>Bacillota</taxon>
        <taxon>Bacilli</taxon>
        <taxon>Bacillales</taxon>
        <taxon>Bacillaceae</taxon>
        <taxon>Peribacillus</taxon>
    </lineage>
</organism>
<keyword evidence="1" id="KW-0472">Membrane</keyword>
<name>A0ABS2QM13_9BACI</name>
<feature type="transmembrane region" description="Helical" evidence="1">
    <location>
        <begin position="6"/>
        <end position="23"/>
    </location>
</feature>
<comment type="caution">
    <text evidence="2">The sequence shown here is derived from an EMBL/GenBank/DDBJ whole genome shotgun (WGS) entry which is preliminary data.</text>
</comment>
<evidence type="ECO:0000313" key="2">
    <source>
        <dbReference type="EMBL" id="MBM7694050.1"/>
    </source>
</evidence>
<evidence type="ECO:0000256" key="1">
    <source>
        <dbReference type="SAM" id="Phobius"/>
    </source>
</evidence>
<evidence type="ECO:0000313" key="3">
    <source>
        <dbReference type="Proteomes" id="UP000823486"/>
    </source>
</evidence>
<sequence length="69" mass="8178">MPVWIWFVIAGIVSSAFMTVKTAREDKKLEMAWIEEEGNKYMARMEEEKRKRQGFIQTAEEEIKPELIV</sequence>
<dbReference type="Pfam" id="PF14147">
    <property type="entry name" value="Spore_YhaL"/>
    <property type="match status" value="1"/>
</dbReference>
<dbReference type="EMBL" id="JAFBFI010000017">
    <property type="protein sequence ID" value="MBM7694050.1"/>
    <property type="molecule type" value="Genomic_DNA"/>
</dbReference>
<gene>
    <name evidence="2" type="ORF">JOC77_003494</name>
</gene>
<keyword evidence="3" id="KW-1185">Reference proteome</keyword>
<evidence type="ECO:0008006" key="4">
    <source>
        <dbReference type="Google" id="ProtNLM"/>
    </source>
</evidence>
<accession>A0ABS2QM13</accession>
<keyword evidence="1" id="KW-0812">Transmembrane</keyword>